<evidence type="ECO:0000313" key="3">
    <source>
        <dbReference type="EMBL" id="MBP3191254.1"/>
    </source>
</evidence>
<feature type="transmembrane region" description="Helical" evidence="2">
    <location>
        <begin position="518"/>
        <end position="534"/>
    </location>
</feature>
<keyword evidence="2" id="KW-1133">Transmembrane helix</keyword>
<feature type="transmembrane region" description="Helical" evidence="2">
    <location>
        <begin position="819"/>
        <end position="839"/>
    </location>
</feature>
<feature type="compositionally biased region" description="Basic and acidic residues" evidence="1">
    <location>
        <begin position="10"/>
        <end position="21"/>
    </location>
</feature>
<evidence type="ECO:0008006" key="5">
    <source>
        <dbReference type="Google" id="ProtNLM"/>
    </source>
</evidence>
<feature type="region of interest" description="Disordered" evidence="1">
    <location>
        <begin position="1"/>
        <end position="23"/>
    </location>
</feature>
<proteinExistence type="predicted"/>
<feature type="transmembrane region" description="Helical" evidence="2">
    <location>
        <begin position="43"/>
        <end position="62"/>
    </location>
</feature>
<evidence type="ECO:0000256" key="1">
    <source>
        <dbReference type="SAM" id="MobiDB-lite"/>
    </source>
</evidence>
<dbReference type="AlphaFoldDB" id="A0A8J7RKC1"/>
<reference evidence="3" key="1">
    <citation type="submission" date="2021-02" db="EMBL/GenBank/DDBJ databases">
        <title>Natronogracilivirga saccharolytica gen. nov. sp. nov. a new anaerobic, haloalkiliphilic carbohydrate-fermenting bacterium from soda lake and proposing of Cyclonatronumiaceae fam. nov. in the phylum Balneolaeota.</title>
        <authorList>
            <person name="Zhilina T.N."/>
            <person name="Sorokin D.Y."/>
            <person name="Zavarzina D.G."/>
            <person name="Toshchakov S.V."/>
            <person name="Kublanov I.V."/>
        </authorList>
    </citation>
    <scope>NUCLEOTIDE SEQUENCE</scope>
    <source>
        <strain evidence="3">Z-1702</strain>
    </source>
</reference>
<gene>
    <name evidence="3" type="ORF">NATSA_01120</name>
</gene>
<dbReference type="PANTHER" id="PTHR38454">
    <property type="entry name" value="INTEGRAL MEMBRANE PROTEIN-RELATED"/>
    <property type="match status" value="1"/>
</dbReference>
<keyword evidence="2" id="KW-0812">Transmembrane</keyword>
<comment type="caution">
    <text evidence="3">The sequence shown here is derived from an EMBL/GenBank/DDBJ whole genome shotgun (WGS) entry which is preliminary data.</text>
</comment>
<dbReference type="InterPro" id="IPR018580">
    <property type="entry name" value="Uncharacterised_YfhO"/>
</dbReference>
<evidence type="ECO:0000256" key="2">
    <source>
        <dbReference type="SAM" id="Phobius"/>
    </source>
</evidence>
<dbReference type="Proteomes" id="UP000673975">
    <property type="component" value="Unassembled WGS sequence"/>
</dbReference>
<keyword evidence="4" id="KW-1185">Reference proteome</keyword>
<feature type="transmembrane region" description="Helical" evidence="2">
    <location>
        <begin position="342"/>
        <end position="360"/>
    </location>
</feature>
<feature type="transmembrane region" description="Helical" evidence="2">
    <location>
        <begin position="257"/>
        <end position="276"/>
    </location>
</feature>
<keyword evidence="2" id="KW-0472">Membrane</keyword>
<dbReference type="RefSeq" id="WP_210509568.1">
    <property type="nucleotide sequence ID" value="NZ_JAFIDN010000001.1"/>
</dbReference>
<feature type="transmembrane region" description="Helical" evidence="2">
    <location>
        <begin position="226"/>
        <end position="245"/>
    </location>
</feature>
<accession>A0A8J7RKC1</accession>
<sequence>MGKKKRKKAARETSRRTRRTTESTTGSAIRDFWENIPLKYQHLVVLLFLLIIPSFIFSEVYFEGQKFVGHDRQQWRATAQSVIDYQQETGDDALWATNIFSGMPSYIVHSNKTFTHFDNVLRSAFSSIYIPLFPFIFCTLGLHLLFWLMGYRPLVSALGALAICLTTYIPIIVGAGHNSKLIAYSYIPWVMSGYWLLSYTRHRVTGLFLFAFALNFTLRAEHVQVLYYFLFILAIWFIYDTYTSYRNSVMPDWAKRASLMVAAGLLALAANTQPYWSIYEYSPHSIRGGSELQENGREGLDIDYAFAWSQGRSELLTLIVPGSFGGSSMDGTYWGPKSFTSGPHYMGAIVFLMLLIGLIRAPGRLKYVFLGSGLLTLLFSLGENLYSFNYFFFQYMPFFDKFRTPEAWLMASVFSFVIVAVMGMKWLYDSWHDGTLQLRALYLPVGIALVVALFFAGFIQNVLSFEKPGETEQIAQQVASQQNMSPDDPQVTQFAERYVEEDLKPARQDLATSDSRRFLLFILLGGALLALAATRKIPANYAIAGLLILAAVDLVQVGNRYVDKSGLAPDGQTSYDVVAREVRSLDRYIEDNKYADGVWPYRSFPLGDSPFNNAIPSAFVYPSIGGYSGAKLANYQDVIDHAIYSGPAGINNEVLSMLNTRYLTYPNPVNIPGWSVVYEGDEGVVMENQNVLPKAWFVDSLELADDARDAMDRLNRFEAASTAILQHDRLPEITPTENRSVDVTEYGPREIRMDVSADAPSFLVLSEMYYPEGWYTTLDGDAVDIIRTNYTLRGFEIPAGEHELKLRFDPRSHIVGSRFTWVFNIVILLIGALALVQWYRARFLSGKDGEIAEGDGSKTPDDAPSS</sequence>
<feature type="transmembrane region" description="Helical" evidence="2">
    <location>
        <begin position="128"/>
        <end position="148"/>
    </location>
</feature>
<feature type="transmembrane region" description="Helical" evidence="2">
    <location>
        <begin position="204"/>
        <end position="220"/>
    </location>
</feature>
<protein>
    <recommendedName>
        <fullName evidence="5">YfhO family protein</fullName>
    </recommendedName>
</protein>
<dbReference type="PANTHER" id="PTHR38454:SF1">
    <property type="entry name" value="INTEGRAL MEMBRANE PROTEIN"/>
    <property type="match status" value="1"/>
</dbReference>
<feature type="transmembrane region" description="Helical" evidence="2">
    <location>
        <begin position="367"/>
        <end position="387"/>
    </location>
</feature>
<feature type="transmembrane region" description="Helical" evidence="2">
    <location>
        <begin position="440"/>
        <end position="459"/>
    </location>
</feature>
<organism evidence="3 4">
    <name type="scientific">Natronogracilivirga saccharolytica</name>
    <dbReference type="NCBI Taxonomy" id="2812953"/>
    <lineage>
        <taxon>Bacteria</taxon>
        <taxon>Pseudomonadati</taxon>
        <taxon>Balneolota</taxon>
        <taxon>Balneolia</taxon>
        <taxon>Balneolales</taxon>
        <taxon>Cyclonatronaceae</taxon>
        <taxon>Natronogracilivirga</taxon>
    </lineage>
</organism>
<feature type="transmembrane region" description="Helical" evidence="2">
    <location>
        <begin position="407"/>
        <end position="428"/>
    </location>
</feature>
<feature type="transmembrane region" description="Helical" evidence="2">
    <location>
        <begin position="155"/>
        <end position="175"/>
    </location>
</feature>
<evidence type="ECO:0000313" key="4">
    <source>
        <dbReference type="Proteomes" id="UP000673975"/>
    </source>
</evidence>
<dbReference type="EMBL" id="JAFIDN010000001">
    <property type="protein sequence ID" value="MBP3191254.1"/>
    <property type="molecule type" value="Genomic_DNA"/>
</dbReference>
<name>A0A8J7RKC1_9BACT</name>